<keyword evidence="4" id="KW-1185">Reference proteome</keyword>
<dbReference type="InParanoid" id="W2RYC0"/>
<sequence length="615" mass="69767">MATQECGPLVHAPLTSPDRQIRLLEVAALGDGDFDYSLTTYILGSRDIPHFYALSYEWGPAQPTYPITIDGQYFEIRENLKRFLDRIASGDRDFVRPLWIDAICIDQENVAERNEQVKIMGNIYSAASLVLTWIGSHHIENGALAETEVHLRDWEKTDEFRRLSTRGASGRPSSLSLQEPYGRMWNHLKLLCEQTYWHRLWILQELIKANKLLLLWGIEQITWQALSIAFRTIYEAAQTRRSSFQIQGPWDIVEQSIPFSVWLHTQNLNTKQRLLQTMETYRESKCSVNHDKAYALTGISSDAELLQVDYDKSLPDLYADLMGLEPRTPRCLRYSHLVLEALRIDGRTWANSSVRGRSVSCSAGKMGNVLATAGSIKIMSEQLIHTETWQLSLEAKFNNPDRVERAAEWAQKIYAELKVALGADFAGLTLFCAETGHLGVSLTPISLTDIIYRVQGLFRDTYIYLKHPGHTAGSGPDTLAATTRVWLFEEPLPTGQELRHGMNEAIDLTLADLFSMDSLLDIEFVIGTVPSSPTDEPPSPRLATRRAQSDTVERRRLHHSGTVSRSIDEAMWFPFRASTWPEERPIPTDGWYIEALARDLRDKLFTGTSPLNSPD</sequence>
<dbReference type="InterPro" id="IPR052895">
    <property type="entry name" value="HetReg/Transcr_Mod"/>
</dbReference>
<proteinExistence type="predicted"/>
<dbReference type="Proteomes" id="UP000030752">
    <property type="component" value="Unassembled WGS sequence"/>
</dbReference>
<name>W2RYC0_CYPE1</name>
<evidence type="ECO:0000313" key="3">
    <source>
        <dbReference type="EMBL" id="ETN41491.1"/>
    </source>
</evidence>
<dbReference type="PANTHER" id="PTHR24148">
    <property type="entry name" value="ANKYRIN REPEAT DOMAIN-CONTAINING PROTEIN 39 HOMOLOG-RELATED"/>
    <property type="match status" value="1"/>
</dbReference>
<feature type="domain" description="Heterokaryon incompatibility" evidence="2">
    <location>
        <begin position="51"/>
        <end position="205"/>
    </location>
</feature>
<dbReference type="GeneID" id="19970766"/>
<accession>W2RYC0</accession>
<dbReference type="AlphaFoldDB" id="W2RYC0"/>
<dbReference type="EMBL" id="KB822719">
    <property type="protein sequence ID" value="ETN41491.1"/>
    <property type="molecule type" value="Genomic_DNA"/>
</dbReference>
<dbReference type="HOGENOM" id="CLU_019518_0_0_1"/>
<dbReference type="PANTHER" id="PTHR24148:SF64">
    <property type="entry name" value="HETEROKARYON INCOMPATIBILITY DOMAIN-CONTAINING PROTEIN"/>
    <property type="match status" value="1"/>
</dbReference>
<dbReference type="Pfam" id="PF06985">
    <property type="entry name" value="HET"/>
    <property type="match status" value="1"/>
</dbReference>
<dbReference type="VEuPathDB" id="FungiDB:HMPREF1541_03427"/>
<evidence type="ECO:0000256" key="1">
    <source>
        <dbReference type="SAM" id="MobiDB-lite"/>
    </source>
</evidence>
<organism evidence="3 4">
    <name type="scientific">Cyphellophora europaea (strain CBS 101466)</name>
    <name type="common">Phialophora europaea</name>
    <dbReference type="NCBI Taxonomy" id="1220924"/>
    <lineage>
        <taxon>Eukaryota</taxon>
        <taxon>Fungi</taxon>
        <taxon>Dikarya</taxon>
        <taxon>Ascomycota</taxon>
        <taxon>Pezizomycotina</taxon>
        <taxon>Eurotiomycetes</taxon>
        <taxon>Chaetothyriomycetidae</taxon>
        <taxon>Chaetothyriales</taxon>
        <taxon>Cyphellophoraceae</taxon>
        <taxon>Cyphellophora</taxon>
    </lineage>
</organism>
<dbReference type="eggNOG" id="ENOG502SUZ5">
    <property type="taxonomic scope" value="Eukaryota"/>
</dbReference>
<gene>
    <name evidence="3" type="ORF">HMPREF1541_03427</name>
</gene>
<protein>
    <recommendedName>
        <fullName evidence="2">Heterokaryon incompatibility domain-containing protein</fullName>
    </recommendedName>
</protein>
<dbReference type="RefSeq" id="XP_008716000.1">
    <property type="nucleotide sequence ID" value="XM_008717778.1"/>
</dbReference>
<dbReference type="InterPro" id="IPR010730">
    <property type="entry name" value="HET"/>
</dbReference>
<reference evidence="3 4" key="1">
    <citation type="submission" date="2013-03" db="EMBL/GenBank/DDBJ databases">
        <title>The Genome Sequence of Phialophora europaea CBS 101466.</title>
        <authorList>
            <consortium name="The Broad Institute Genomics Platform"/>
            <person name="Cuomo C."/>
            <person name="de Hoog S."/>
            <person name="Gorbushina A."/>
            <person name="Walker B."/>
            <person name="Young S.K."/>
            <person name="Zeng Q."/>
            <person name="Gargeya S."/>
            <person name="Fitzgerald M."/>
            <person name="Haas B."/>
            <person name="Abouelleil A."/>
            <person name="Allen A.W."/>
            <person name="Alvarado L."/>
            <person name="Arachchi H.M."/>
            <person name="Berlin A.M."/>
            <person name="Chapman S.B."/>
            <person name="Gainer-Dewar J."/>
            <person name="Goldberg J."/>
            <person name="Griggs A."/>
            <person name="Gujja S."/>
            <person name="Hansen M."/>
            <person name="Howarth C."/>
            <person name="Imamovic A."/>
            <person name="Ireland A."/>
            <person name="Larimer J."/>
            <person name="McCowan C."/>
            <person name="Murphy C."/>
            <person name="Pearson M."/>
            <person name="Poon T.W."/>
            <person name="Priest M."/>
            <person name="Roberts A."/>
            <person name="Saif S."/>
            <person name="Shea T."/>
            <person name="Sisk P."/>
            <person name="Sykes S."/>
            <person name="Wortman J."/>
            <person name="Nusbaum C."/>
            <person name="Birren B."/>
        </authorList>
    </citation>
    <scope>NUCLEOTIDE SEQUENCE [LARGE SCALE GENOMIC DNA]</scope>
    <source>
        <strain evidence="3 4">CBS 101466</strain>
    </source>
</reference>
<evidence type="ECO:0000313" key="4">
    <source>
        <dbReference type="Proteomes" id="UP000030752"/>
    </source>
</evidence>
<dbReference type="OrthoDB" id="2157530at2759"/>
<feature type="region of interest" description="Disordered" evidence="1">
    <location>
        <begin position="530"/>
        <end position="561"/>
    </location>
</feature>
<evidence type="ECO:0000259" key="2">
    <source>
        <dbReference type="Pfam" id="PF06985"/>
    </source>
</evidence>
<dbReference type="STRING" id="1220924.W2RYC0"/>